<proteinExistence type="inferred from homology"/>
<evidence type="ECO:0000313" key="9">
    <source>
        <dbReference type="Proteomes" id="UP000317421"/>
    </source>
</evidence>
<feature type="binding site" evidence="5">
    <location>
        <begin position="187"/>
        <end position="190"/>
    </location>
    <ligand>
        <name>ATP</name>
        <dbReference type="ChEBI" id="CHEBI:30616"/>
    </ligand>
</feature>
<feature type="binding site" evidence="5">
    <location>
        <begin position="273"/>
        <end position="274"/>
    </location>
    <ligand>
        <name>ATP</name>
        <dbReference type="ChEBI" id="CHEBI:30616"/>
    </ligand>
</feature>
<feature type="binding site" evidence="5">
    <location>
        <position position="112"/>
    </location>
    <ligand>
        <name>ATP</name>
        <dbReference type="ChEBI" id="CHEBI:30616"/>
    </ligand>
</feature>
<feature type="binding site" evidence="5">
    <location>
        <position position="195"/>
    </location>
    <ligand>
        <name>ATP</name>
        <dbReference type="ChEBI" id="CHEBI:30616"/>
    </ligand>
</feature>
<dbReference type="OrthoDB" id="9804625at2"/>
<feature type="binding site" evidence="5">
    <location>
        <begin position="157"/>
        <end position="163"/>
    </location>
    <ligand>
        <name>ATP</name>
        <dbReference type="ChEBI" id="CHEBI:30616"/>
    </ligand>
</feature>
<dbReference type="Proteomes" id="UP000317421">
    <property type="component" value="Unassembled WGS sequence"/>
</dbReference>
<dbReference type="Pfam" id="PF22660">
    <property type="entry name" value="RS_preATP-grasp-like"/>
    <property type="match status" value="1"/>
</dbReference>
<dbReference type="UniPathway" id="UPA00074">
    <property type="reaction ID" value="UER00942"/>
</dbReference>
<keyword evidence="1 5" id="KW-0436">Ligase</keyword>
<dbReference type="PROSITE" id="PS00065">
    <property type="entry name" value="D_2_HYDROXYACID_DH_1"/>
    <property type="match status" value="1"/>
</dbReference>
<sequence>MSAADPRAPLRPGATLGVFGGGQLGRMFTHAAQRMGYRVHVFTPHRGSPAGLVAEHEHVGLLSDLRSVASFALSVDAATLEFENVPTESIAVAERHTPVRPGSHVLHTTQHRVREKTFLKEAGVPVGPFAAVASLAELKNAAELVGLPAVLKTAQMGYDGKGQRVVRDASELEAAWTAIGPGECILEAFIDFTREVSMLVARGVDGETVLYGPIENEHADHILDVSVLPAPGTTPTVAAEAARIATRVAEGLDAVGLICVELFEKSDGTLLVNEIAPRPHNSGHLTIEGCRTSQFEQQVRAVAGLPLGSPESLRPAAMANLLGDLWYGSDGAPCEPDWPAALAAGASLHLYGKESPRPGRKMGHLTLLGDTSEAAREQVRAARGCLNR</sequence>
<dbReference type="InterPro" id="IPR054350">
    <property type="entry name" value="PurT/PurK_preATP-grasp"/>
</dbReference>
<dbReference type="SUPFAM" id="SSF56059">
    <property type="entry name" value="Glutathione synthetase ATP-binding domain-like"/>
    <property type="match status" value="1"/>
</dbReference>
<dbReference type="Gene3D" id="3.40.50.20">
    <property type="match status" value="1"/>
</dbReference>
<feature type="domain" description="ATP-grasp" evidence="7">
    <location>
        <begin position="116"/>
        <end position="303"/>
    </location>
</feature>
<dbReference type="GO" id="GO:0034028">
    <property type="term" value="F:5-(carboxyamino)imidazole ribonucleotide synthase activity"/>
    <property type="evidence" value="ECO:0007669"/>
    <property type="project" value="UniProtKB-UniRule"/>
</dbReference>
<dbReference type="InterPro" id="IPR013815">
    <property type="entry name" value="ATP_grasp_subdomain_1"/>
</dbReference>
<keyword evidence="2 5" id="KW-0547">Nucleotide-binding</keyword>
<feature type="binding site" evidence="5">
    <location>
        <position position="218"/>
    </location>
    <ligand>
        <name>ATP</name>
        <dbReference type="ChEBI" id="CHEBI:30616"/>
    </ligand>
</feature>
<dbReference type="InterPro" id="IPR003135">
    <property type="entry name" value="ATP-grasp_carboxylate-amine"/>
</dbReference>
<dbReference type="HAMAP" id="MF_01928">
    <property type="entry name" value="PurK"/>
    <property type="match status" value="1"/>
</dbReference>
<accession>A0A5C6ALB6</accession>
<keyword evidence="3 5" id="KW-0658">Purine biosynthesis</keyword>
<dbReference type="NCBIfam" id="NF004677">
    <property type="entry name" value="PRK06019.1-3"/>
    <property type="match status" value="1"/>
</dbReference>
<dbReference type="SUPFAM" id="SSF52440">
    <property type="entry name" value="PreATP-grasp domain"/>
    <property type="match status" value="1"/>
</dbReference>
<comment type="catalytic activity">
    <reaction evidence="5 6">
        <text>5-amino-1-(5-phospho-beta-D-ribosyl)imidazole + hydrogencarbonate + ATP = 5-carboxyamino-1-(5-phospho-D-ribosyl)imidazole + ADP + phosphate + 2 H(+)</text>
        <dbReference type="Rhea" id="RHEA:19317"/>
        <dbReference type="ChEBI" id="CHEBI:15378"/>
        <dbReference type="ChEBI" id="CHEBI:17544"/>
        <dbReference type="ChEBI" id="CHEBI:30616"/>
        <dbReference type="ChEBI" id="CHEBI:43474"/>
        <dbReference type="ChEBI" id="CHEBI:58730"/>
        <dbReference type="ChEBI" id="CHEBI:137981"/>
        <dbReference type="ChEBI" id="CHEBI:456216"/>
        <dbReference type="EC" id="6.3.4.18"/>
    </reaction>
</comment>
<evidence type="ECO:0000256" key="3">
    <source>
        <dbReference type="ARBA" id="ARBA00022755"/>
    </source>
</evidence>
<name>A0A5C6ALB6_9BACT</name>
<dbReference type="EMBL" id="SJPR01000001">
    <property type="protein sequence ID" value="TWT99821.1"/>
    <property type="molecule type" value="Genomic_DNA"/>
</dbReference>
<evidence type="ECO:0000256" key="5">
    <source>
        <dbReference type="HAMAP-Rule" id="MF_01928"/>
    </source>
</evidence>
<dbReference type="GO" id="GO:0046872">
    <property type="term" value="F:metal ion binding"/>
    <property type="evidence" value="ECO:0007669"/>
    <property type="project" value="InterPro"/>
</dbReference>
<comment type="pathway">
    <text evidence="5 6">Purine metabolism; IMP biosynthesis via de novo pathway; 5-amino-1-(5-phospho-D-ribosyl)imidazole-4-carboxylate from 5-amino-1-(5-phospho-D-ribosyl)imidazole (N5-CAIR route): step 1/2.</text>
</comment>
<dbReference type="Pfam" id="PF02222">
    <property type="entry name" value="ATP-grasp"/>
    <property type="match status" value="1"/>
</dbReference>
<comment type="function">
    <text evidence="6">Catalyzes the ATP-dependent conversion of 5-aminoimidazole ribonucleotide (AIR) and HCO(3)- to N5-carboxyaminoimidazole ribonucleotide (N5-CAIR).</text>
</comment>
<dbReference type="GO" id="GO:0005829">
    <property type="term" value="C:cytosol"/>
    <property type="evidence" value="ECO:0007669"/>
    <property type="project" value="TreeGrafter"/>
</dbReference>
<comment type="function">
    <text evidence="5">Catalyzes the ATP-dependent conversion of 5-aminoimidazole ribonucleotide (AIR) and HCO(3)(-) to N5-carboxyaminoimidazole ribonucleotide (N5-CAIR).</text>
</comment>
<dbReference type="Pfam" id="PF17769">
    <property type="entry name" value="PurK_C"/>
    <property type="match status" value="1"/>
</dbReference>
<evidence type="ECO:0000259" key="7">
    <source>
        <dbReference type="PROSITE" id="PS50975"/>
    </source>
</evidence>
<dbReference type="InterPro" id="IPR016185">
    <property type="entry name" value="PreATP-grasp_dom_sf"/>
</dbReference>
<dbReference type="Gene3D" id="3.30.470.20">
    <property type="entry name" value="ATP-grasp fold, B domain"/>
    <property type="match status" value="1"/>
</dbReference>
<keyword evidence="9" id="KW-1185">Reference proteome</keyword>
<protein>
    <recommendedName>
        <fullName evidence="5 6">N5-carboxyaminoimidazole ribonucleotide synthase</fullName>
        <shortName evidence="5 6">N5-CAIR synthase</shortName>
        <ecNumber evidence="5 6">6.3.4.18</ecNumber>
    </recommendedName>
    <alternativeName>
        <fullName evidence="5 6">5-(carboxyamino)imidazole ribonucleotide synthetase</fullName>
    </alternativeName>
</protein>
<dbReference type="PANTHER" id="PTHR11609">
    <property type="entry name" value="PURINE BIOSYNTHESIS PROTEIN 6/7, PUR6/7"/>
    <property type="match status" value="1"/>
</dbReference>
<comment type="caution">
    <text evidence="8">The sequence shown here is derived from an EMBL/GenBank/DDBJ whole genome shotgun (WGS) entry which is preliminary data.</text>
</comment>
<dbReference type="InterPro" id="IPR040686">
    <property type="entry name" value="PurK_C"/>
</dbReference>
<comment type="subunit">
    <text evidence="5 6">Homodimer.</text>
</comment>
<dbReference type="Gene3D" id="3.30.1490.20">
    <property type="entry name" value="ATP-grasp fold, A domain"/>
    <property type="match status" value="1"/>
</dbReference>
<dbReference type="PROSITE" id="PS50975">
    <property type="entry name" value="ATP_GRASP"/>
    <property type="match status" value="1"/>
</dbReference>
<dbReference type="InterPro" id="IPR011761">
    <property type="entry name" value="ATP-grasp"/>
</dbReference>
<dbReference type="FunFam" id="3.30.1490.20:FF:000015">
    <property type="entry name" value="N5-carboxyaminoimidazole ribonucleotide synthase"/>
    <property type="match status" value="1"/>
</dbReference>
<evidence type="ECO:0000256" key="6">
    <source>
        <dbReference type="RuleBase" id="RU361200"/>
    </source>
</evidence>
<dbReference type="NCBIfam" id="TIGR01161">
    <property type="entry name" value="purK"/>
    <property type="match status" value="1"/>
</dbReference>
<dbReference type="GO" id="GO:0005524">
    <property type="term" value="F:ATP binding"/>
    <property type="evidence" value="ECO:0007669"/>
    <property type="project" value="UniProtKB-UniRule"/>
</dbReference>
<feature type="binding site" evidence="5">
    <location>
        <position position="152"/>
    </location>
    <ligand>
        <name>ATP</name>
        <dbReference type="ChEBI" id="CHEBI:30616"/>
    </ligand>
</feature>
<dbReference type="AlphaFoldDB" id="A0A5C6ALB6"/>
<evidence type="ECO:0000256" key="1">
    <source>
        <dbReference type="ARBA" id="ARBA00022598"/>
    </source>
</evidence>
<dbReference type="SUPFAM" id="SSF51246">
    <property type="entry name" value="Rudiment single hybrid motif"/>
    <property type="match status" value="1"/>
</dbReference>
<reference evidence="8 9" key="1">
    <citation type="submission" date="2019-02" db="EMBL/GenBank/DDBJ databases">
        <title>Deep-cultivation of Planctomycetes and their phenomic and genomic characterization uncovers novel biology.</title>
        <authorList>
            <person name="Wiegand S."/>
            <person name="Jogler M."/>
            <person name="Boedeker C."/>
            <person name="Pinto D."/>
            <person name="Vollmers J."/>
            <person name="Rivas-Marin E."/>
            <person name="Kohn T."/>
            <person name="Peeters S.H."/>
            <person name="Heuer A."/>
            <person name="Rast P."/>
            <person name="Oberbeckmann S."/>
            <person name="Bunk B."/>
            <person name="Jeske O."/>
            <person name="Meyerdierks A."/>
            <person name="Storesund J.E."/>
            <person name="Kallscheuer N."/>
            <person name="Luecker S."/>
            <person name="Lage O.M."/>
            <person name="Pohl T."/>
            <person name="Merkel B.J."/>
            <person name="Hornburger P."/>
            <person name="Mueller R.-W."/>
            <person name="Bruemmer F."/>
            <person name="Labrenz M."/>
            <person name="Spormann A.M."/>
            <person name="Op Den Camp H."/>
            <person name="Overmann J."/>
            <person name="Amann R."/>
            <person name="Jetten M.S.M."/>
            <person name="Mascher T."/>
            <person name="Medema M.H."/>
            <person name="Devos D.P."/>
            <person name="Kaster A.-K."/>
            <person name="Ovreas L."/>
            <person name="Rohde M."/>
            <person name="Galperin M.Y."/>
            <person name="Jogler C."/>
        </authorList>
    </citation>
    <scope>NUCLEOTIDE SEQUENCE [LARGE SCALE GENOMIC DNA]</scope>
    <source>
        <strain evidence="8 9">Pla108</strain>
    </source>
</reference>
<dbReference type="EC" id="6.3.4.18" evidence="5 6"/>
<keyword evidence="4 5" id="KW-0067">ATP-binding</keyword>
<organism evidence="8 9">
    <name type="scientific">Botrimarina colliarenosi</name>
    <dbReference type="NCBI Taxonomy" id="2528001"/>
    <lineage>
        <taxon>Bacteria</taxon>
        <taxon>Pseudomonadati</taxon>
        <taxon>Planctomycetota</taxon>
        <taxon>Planctomycetia</taxon>
        <taxon>Pirellulales</taxon>
        <taxon>Lacipirellulaceae</taxon>
        <taxon>Botrimarina</taxon>
    </lineage>
</organism>
<dbReference type="RefSeq" id="WP_146443144.1">
    <property type="nucleotide sequence ID" value="NZ_SJPR01000001.1"/>
</dbReference>
<dbReference type="NCBIfam" id="NF004676">
    <property type="entry name" value="PRK06019.1-2"/>
    <property type="match status" value="1"/>
</dbReference>
<evidence type="ECO:0000313" key="8">
    <source>
        <dbReference type="EMBL" id="TWT99821.1"/>
    </source>
</evidence>
<evidence type="ECO:0000256" key="2">
    <source>
        <dbReference type="ARBA" id="ARBA00022741"/>
    </source>
</evidence>
<dbReference type="GO" id="GO:0006189">
    <property type="term" value="P:'de novo' IMP biosynthetic process"/>
    <property type="evidence" value="ECO:0007669"/>
    <property type="project" value="UniProtKB-UniRule"/>
</dbReference>
<evidence type="ECO:0000256" key="4">
    <source>
        <dbReference type="ARBA" id="ARBA00022840"/>
    </source>
</evidence>
<comment type="similarity">
    <text evidence="5 6">Belongs to the PurK/PurT family.</text>
</comment>
<dbReference type="InterPro" id="IPR029752">
    <property type="entry name" value="D-isomer_DH_CS1"/>
</dbReference>
<dbReference type="InterPro" id="IPR011054">
    <property type="entry name" value="Rudment_hybrid_motif"/>
</dbReference>
<gene>
    <name evidence="5 6 8" type="primary">purK</name>
    <name evidence="8" type="ORF">Pla108_07640</name>
</gene>
<dbReference type="PANTHER" id="PTHR11609:SF5">
    <property type="entry name" value="PHOSPHORIBOSYLAMINOIMIDAZOLE CARBOXYLASE"/>
    <property type="match status" value="1"/>
</dbReference>
<dbReference type="NCBIfam" id="NF004679">
    <property type="entry name" value="PRK06019.1-5"/>
    <property type="match status" value="1"/>
</dbReference>
<dbReference type="InterPro" id="IPR005875">
    <property type="entry name" value="PurK"/>
</dbReference>
<dbReference type="GO" id="GO:0004638">
    <property type="term" value="F:phosphoribosylaminoimidazole carboxylase activity"/>
    <property type="evidence" value="ECO:0007669"/>
    <property type="project" value="InterPro"/>
</dbReference>